<keyword evidence="3" id="KW-1185">Reference proteome</keyword>
<comment type="caution">
    <text evidence="2">The sequence shown here is derived from an EMBL/GenBank/DDBJ whole genome shotgun (WGS) entry which is preliminary data.</text>
</comment>
<accession>A0A8H7VZT9</accession>
<dbReference type="Pfam" id="PF10551">
    <property type="entry name" value="MULE"/>
    <property type="match status" value="1"/>
</dbReference>
<gene>
    <name evidence="2" type="ORF">INT48_000107</name>
</gene>
<evidence type="ECO:0000313" key="2">
    <source>
        <dbReference type="EMBL" id="KAG2234758.1"/>
    </source>
</evidence>
<evidence type="ECO:0000259" key="1">
    <source>
        <dbReference type="Pfam" id="PF10551"/>
    </source>
</evidence>
<organism evidence="2 3">
    <name type="scientific">Thamnidium elegans</name>
    <dbReference type="NCBI Taxonomy" id="101142"/>
    <lineage>
        <taxon>Eukaryota</taxon>
        <taxon>Fungi</taxon>
        <taxon>Fungi incertae sedis</taxon>
        <taxon>Mucoromycota</taxon>
        <taxon>Mucoromycotina</taxon>
        <taxon>Mucoromycetes</taxon>
        <taxon>Mucorales</taxon>
        <taxon>Mucorineae</taxon>
        <taxon>Mucoraceae</taxon>
        <taxon>Thamnidium</taxon>
    </lineage>
</organism>
<protein>
    <recommendedName>
        <fullName evidence="1">MULE transposase domain-containing protein</fullName>
    </recommendedName>
</protein>
<proteinExistence type="predicted"/>
<dbReference type="AlphaFoldDB" id="A0A8H7VZT9"/>
<dbReference type="Proteomes" id="UP000613177">
    <property type="component" value="Unassembled WGS sequence"/>
</dbReference>
<feature type="domain" description="MULE transposase" evidence="1">
    <location>
        <begin position="384"/>
        <end position="477"/>
    </location>
</feature>
<reference evidence="2" key="1">
    <citation type="submission" date="2021-01" db="EMBL/GenBank/DDBJ databases">
        <title>Metabolic potential, ecology and presence of endohyphal bacteria is reflected in genomic diversity of Mucoromycotina.</title>
        <authorList>
            <person name="Muszewska A."/>
            <person name="Okrasinska A."/>
            <person name="Steczkiewicz K."/>
            <person name="Drgas O."/>
            <person name="Orlowska M."/>
            <person name="Perlinska-Lenart U."/>
            <person name="Aleksandrzak-Piekarczyk T."/>
            <person name="Szatraj K."/>
            <person name="Zielenkiewicz U."/>
            <person name="Pilsyk S."/>
            <person name="Malc E."/>
            <person name="Mieczkowski P."/>
            <person name="Kruszewska J.S."/>
            <person name="Biernat P."/>
            <person name="Pawlowska J."/>
        </authorList>
    </citation>
    <scope>NUCLEOTIDE SEQUENCE</scope>
    <source>
        <strain evidence="2">WA0000018081</strain>
    </source>
</reference>
<dbReference type="EMBL" id="JAEPRE010000046">
    <property type="protein sequence ID" value="KAG2234758.1"/>
    <property type="molecule type" value="Genomic_DNA"/>
</dbReference>
<name>A0A8H7VZT9_9FUNG</name>
<evidence type="ECO:0000313" key="3">
    <source>
        <dbReference type="Proteomes" id="UP000613177"/>
    </source>
</evidence>
<dbReference type="InterPro" id="IPR018289">
    <property type="entry name" value="MULE_transposase_dom"/>
</dbReference>
<sequence length="622" mass="71515">MTNGNEYSLDSLRFLQNFDLNPPLSDSVKLDTLVGEVREIKVMLSQLLALNSKSSLNSSSLGSGSYTAGARSLLTTLASFEVLNDEFKLMKLQVESLATVVNVPIPRAENILYDMSTAEENREARWKDASDRYDKTNVVINLFCETKFSGEDNGILSGKASVEFDKMSRLEKLGFQVVTARSEASVTSRLRKLFSEFRRSHRHGAYVSVANSCPIQKESKKCDCKAQLKIRCLTRNPLVFILDFRGNHVGHIPGDRTTDLRTLPLARKMLISIRERLVVPLSMSSRQLRIERLHEMNRYNRLSERKVNYFDIYNITALINKIIYLFNRDDMESAKIWFKEKLQPKDYLIFRGDLQSYSSNDSLFALGFMSPFQKERLVTVNTYCLDATYSITKRTGEILYTIVIRDNHPGRSFPCSYMVTNDHSLGLIVQWLQFLKNKGVIVNPLLFTIDCSDSEMNAINNFFPGCSIQYCLFHVSQAWNRQLVLKVKAVSGIPADNRILRSEVYTYLKMTLYEVDKDVFHARIAEFIKSWHNRLKYIFLGRPRNKRLDRLIFILTIEVEYFYEEEFDRVESEMITSPSGSNDHVDFDNVAVADSGNWIVDSFIDDNSAYVVFVDDDVSCQK</sequence>